<protein>
    <recommendedName>
        <fullName evidence="5">UDP-N-acetylglucosamine 2-epimerase domain-containing protein</fullName>
    </recommendedName>
</protein>
<evidence type="ECO:0000313" key="4">
    <source>
        <dbReference type="Proteomes" id="UP000583101"/>
    </source>
</evidence>
<evidence type="ECO:0000313" key="1">
    <source>
        <dbReference type="EMBL" id="MBB3968633.1"/>
    </source>
</evidence>
<proteinExistence type="predicted"/>
<comment type="caution">
    <text evidence="2">The sequence shown here is derived from an EMBL/GenBank/DDBJ whole genome shotgun (WGS) entry which is preliminary data.</text>
</comment>
<name>A0A4Y8AHX9_9SPHI</name>
<reference evidence="2 3" key="1">
    <citation type="journal article" date="2016" name="Int. J. Syst. Evol. Microbiol.">
        <title>Proposal of Mucilaginibacter phyllosphaerae sp. nov. isolated from the phyllosphere of Galium album.</title>
        <authorList>
            <person name="Aydogan E.L."/>
            <person name="Busse H.J."/>
            <person name="Moser G."/>
            <person name="Muller C."/>
            <person name="Kampfer P."/>
            <person name="Glaeser S.P."/>
        </authorList>
    </citation>
    <scope>NUCLEOTIDE SEQUENCE [LARGE SCALE GENOMIC DNA]</scope>
    <source>
        <strain evidence="2 3">PP-F2FG21</strain>
    </source>
</reference>
<accession>A0A4Y8AHX9</accession>
<organism evidence="2 3">
    <name type="scientific">Mucilaginibacter phyllosphaerae</name>
    <dbReference type="NCBI Taxonomy" id="1812349"/>
    <lineage>
        <taxon>Bacteria</taxon>
        <taxon>Pseudomonadati</taxon>
        <taxon>Bacteroidota</taxon>
        <taxon>Sphingobacteriia</taxon>
        <taxon>Sphingobacteriales</taxon>
        <taxon>Sphingobacteriaceae</taxon>
        <taxon>Mucilaginibacter</taxon>
    </lineage>
</organism>
<dbReference type="EMBL" id="JACIEG010000002">
    <property type="protein sequence ID" value="MBB3968633.1"/>
    <property type="molecule type" value="Genomic_DNA"/>
</dbReference>
<reference evidence="2" key="2">
    <citation type="submission" date="2019-03" db="EMBL/GenBank/DDBJ databases">
        <authorList>
            <person name="Yan Y.-Q."/>
            <person name="Du Z.-J."/>
        </authorList>
    </citation>
    <scope>NUCLEOTIDE SEQUENCE</scope>
    <source>
        <strain evidence="2">PP-F2FG21</strain>
    </source>
</reference>
<dbReference type="SUPFAM" id="SSF53756">
    <property type="entry name" value="UDP-Glycosyltransferase/glycogen phosphorylase"/>
    <property type="match status" value="1"/>
</dbReference>
<dbReference type="OrthoDB" id="8704783at2"/>
<dbReference type="Gene3D" id="3.40.50.12580">
    <property type="match status" value="1"/>
</dbReference>
<dbReference type="RefSeq" id="WP_134335765.1">
    <property type="nucleotide sequence ID" value="NZ_BMCZ01000004.1"/>
</dbReference>
<gene>
    <name evidence="2" type="ORF">E2R65_07005</name>
    <name evidence="1" type="ORF">GGR35_001225</name>
</gene>
<dbReference type="Proteomes" id="UP000297248">
    <property type="component" value="Unassembled WGS sequence"/>
</dbReference>
<evidence type="ECO:0008006" key="5">
    <source>
        <dbReference type="Google" id="ProtNLM"/>
    </source>
</evidence>
<evidence type="ECO:0000313" key="2">
    <source>
        <dbReference type="EMBL" id="TEW67729.1"/>
    </source>
</evidence>
<dbReference type="Proteomes" id="UP000583101">
    <property type="component" value="Unassembled WGS sequence"/>
</dbReference>
<dbReference type="AlphaFoldDB" id="A0A4Y8AHX9"/>
<keyword evidence="4" id="KW-1185">Reference proteome</keyword>
<dbReference type="InterPro" id="IPR043148">
    <property type="entry name" value="TagF_C"/>
</dbReference>
<dbReference type="EMBL" id="SNQG01000002">
    <property type="protein sequence ID" value="TEW67729.1"/>
    <property type="molecule type" value="Genomic_DNA"/>
</dbReference>
<reference evidence="1 4" key="3">
    <citation type="submission" date="2020-08" db="EMBL/GenBank/DDBJ databases">
        <title>Genomic Encyclopedia of Type Strains, Phase IV (KMG-IV): sequencing the most valuable type-strain genomes for metagenomic binning, comparative biology and taxonomic classification.</title>
        <authorList>
            <person name="Goeker M."/>
        </authorList>
    </citation>
    <scope>NUCLEOTIDE SEQUENCE [LARGE SCALE GENOMIC DNA]</scope>
    <source>
        <strain evidence="1 4">DSM 100995</strain>
    </source>
</reference>
<evidence type="ECO:0000313" key="3">
    <source>
        <dbReference type="Proteomes" id="UP000297248"/>
    </source>
</evidence>
<sequence length="442" mass="49216">MKELAKKLINVEHELNKEIKVYFLGSLIADHLRYVFLNQAKKNKESISGELLGAIKLLFKFLAKSSKPANINGGIKVIFGRSGQKHHHHRLVDYLEDEYKSESMLFDKGYKNAIALLPLSKRIKIFFNVLKKLPFAYKSAKKKLTNYGLIPYQSKLITNLTGQLIKFEAAMAYLQSIAGLKLVVVDYDRSTFSALVLAANALNIKTVSFQHGAINPPYGYVPLIANEIWVWGNTWKKSLVAMNVPASNIQIVGSTIAEHFPNHKSARIKTIGIGPNPIGFYHNFALWSQLTVELTDLGYEVIVKLHPSMKVNDEVLKIFGSKAKIVNAAEMSNPDFLSRIDLLVISNSGLGYEAVLANVPVAVKRQAGSIGNDDMMITEGSFPELISGSKLKQQILSIQENYQEVLASETDYVSKNIYQQTGNEARLATIKLINNYIDGVAK</sequence>